<dbReference type="GO" id="GO:0003677">
    <property type="term" value="F:DNA binding"/>
    <property type="evidence" value="ECO:0007669"/>
    <property type="project" value="UniProtKB-KW"/>
</dbReference>
<organism evidence="8 9">
    <name type="scientific">Apatococcus lobatus</name>
    <dbReference type="NCBI Taxonomy" id="904363"/>
    <lineage>
        <taxon>Eukaryota</taxon>
        <taxon>Viridiplantae</taxon>
        <taxon>Chlorophyta</taxon>
        <taxon>core chlorophytes</taxon>
        <taxon>Trebouxiophyceae</taxon>
        <taxon>Chlorellales</taxon>
        <taxon>Chlorellaceae</taxon>
        <taxon>Apatococcus</taxon>
    </lineage>
</organism>
<comment type="subcellular location">
    <subcellularLocation>
        <location evidence="1">Nucleus</location>
    </subcellularLocation>
</comment>
<feature type="compositionally biased region" description="Basic and acidic residues" evidence="6">
    <location>
        <begin position="212"/>
        <end position="224"/>
    </location>
</feature>
<feature type="compositionally biased region" description="Polar residues" evidence="6">
    <location>
        <begin position="376"/>
        <end position="386"/>
    </location>
</feature>
<sequence length="408" mass="44866">MERQWSLEDYNIANSMWKLGAGFPRTDSENAFQDFLKRIPSTTNLAAQAGQHLDQQQQAQLHQQVQHLQQQSAQQQAGAYPSGSGLPGSAGDMQPGAGIPRVPSLDFLRQLVGHQFNPSQFSQPPAVVPKQEAPQSEVKAPEVSQPQPQAAPQPVPAAPAPAPSYSTDLSNQPARVPSNVSSGFNPAVAAAAIQLGQLQQLQQFSRPQGQDSLDKETVAKAEVRRARRMLSNRESARRSRRRKQEHLSTLEDQLNDMQRDKDELFERLQRVESGAAERDRELHRLRQENAALKHQLEDGPKRPASAQKGIPRVGSWHHLPVEEQPPRKRLLSQADRDSPLEKMVAPEQPVPEPQQLQSAPSPVPPPPPVQMPNIPGDSNNGQLNSLPQQQAAPPAEQPALDNADHVGE</sequence>
<proteinExistence type="predicted"/>
<evidence type="ECO:0000313" key="8">
    <source>
        <dbReference type="EMBL" id="KAK9816261.1"/>
    </source>
</evidence>
<evidence type="ECO:0000256" key="1">
    <source>
        <dbReference type="ARBA" id="ARBA00004123"/>
    </source>
</evidence>
<dbReference type="Proteomes" id="UP001438707">
    <property type="component" value="Unassembled WGS sequence"/>
</dbReference>
<feature type="region of interest" description="Disordered" evidence="6">
    <location>
        <begin position="66"/>
        <end position="101"/>
    </location>
</feature>
<name>A0AAW1Q369_9CHLO</name>
<dbReference type="AlphaFoldDB" id="A0AAW1Q369"/>
<dbReference type="InterPro" id="IPR046347">
    <property type="entry name" value="bZIP_sf"/>
</dbReference>
<accession>A0AAW1Q369</accession>
<feature type="domain" description="BZIP" evidence="7">
    <location>
        <begin position="222"/>
        <end position="292"/>
    </location>
</feature>
<dbReference type="FunFam" id="1.20.5.170:FF:000020">
    <property type="entry name" value="BZIP transcription factor"/>
    <property type="match status" value="1"/>
</dbReference>
<dbReference type="GO" id="GO:0005634">
    <property type="term" value="C:nucleus"/>
    <property type="evidence" value="ECO:0007669"/>
    <property type="project" value="UniProtKB-SubCell"/>
</dbReference>
<evidence type="ECO:0000256" key="5">
    <source>
        <dbReference type="ARBA" id="ARBA00023242"/>
    </source>
</evidence>
<comment type="caution">
    <text evidence="8">The sequence shown here is derived from an EMBL/GenBank/DDBJ whole genome shotgun (WGS) entry which is preliminary data.</text>
</comment>
<feature type="region of interest" description="Disordered" evidence="6">
    <location>
        <begin position="203"/>
        <end position="258"/>
    </location>
</feature>
<feature type="region of interest" description="Disordered" evidence="6">
    <location>
        <begin position="116"/>
        <end position="183"/>
    </location>
</feature>
<evidence type="ECO:0000256" key="2">
    <source>
        <dbReference type="ARBA" id="ARBA00023015"/>
    </source>
</evidence>
<evidence type="ECO:0000256" key="6">
    <source>
        <dbReference type="SAM" id="MobiDB-lite"/>
    </source>
</evidence>
<evidence type="ECO:0000256" key="4">
    <source>
        <dbReference type="ARBA" id="ARBA00023163"/>
    </source>
</evidence>
<keyword evidence="4" id="KW-0804">Transcription</keyword>
<keyword evidence="2" id="KW-0805">Transcription regulation</keyword>
<dbReference type="PANTHER" id="PTHR46324">
    <property type="entry name" value="BASIC LEUCINE ZIPPER 43-RELATED"/>
    <property type="match status" value="1"/>
</dbReference>
<feature type="compositionally biased region" description="Pro residues" evidence="6">
    <location>
        <begin position="149"/>
        <end position="162"/>
    </location>
</feature>
<keyword evidence="9" id="KW-1185">Reference proteome</keyword>
<feature type="compositionally biased region" description="Pro residues" evidence="6">
    <location>
        <begin position="361"/>
        <end position="370"/>
    </location>
</feature>
<feature type="compositionally biased region" description="Basic and acidic residues" evidence="6">
    <location>
        <begin position="271"/>
        <end position="287"/>
    </location>
</feature>
<evidence type="ECO:0000313" key="9">
    <source>
        <dbReference type="Proteomes" id="UP001438707"/>
    </source>
</evidence>
<keyword evidence="5" id="KW-0539">Nucleus</keyword>
<feature type="compositionally biased region" description="Polar residues" evidence="6">
    <location>
        <begin position="165"/>
        <end position="183"/>
    </location>
</feature>
<dbReference type="Pfam" id="PF00170">
    <property type="entry name" value="bZIP_1"/>
    <property type="match status" value="1"/>
</dbReference>
<evidence type="ECO:0000256" key="3">
    <source>
        <dbReference type="ARBA" id="ARBA00023125"/>
    </source>
</evidence>
<protein>
    <recommendedName>
        <fullName evidence="7">BZIP domain-containing protein</fullName>
    </recommendedName>
</protein>
<keyword evidence="3" id="KW-0238">DNA-binding</keyword>
<feature type="compositionally biased region" description="Low complexity" evidence="6">
    <location>
        <begin position="66"/>
        <end position="79"/>
    </location>
</feature>
<dbReference type="InterPro" id="IPR044521">
    <property type="entry name" value="AtbZIP8/43"/>
</dbReference>
<evidence type="ECO:0000259" key="7">
    <source>
        <dbReference type="PROSITE" id="PS50217"/>
    </source>
</evidence>
<dbReference type="EMBL" id="JALJOS010000083">
    <property type="protein sequence ID" value="KAK9816261.1"/>
    <property type="molecule type" value="Genomic_DNA"/>
</dbReference>
<dbReference type="GO" id="GO:0003700">
    <property type="term" value="F:DNA-binding transcription factor activity"/>
    <property type="evidence" value="ECO:0007669"/>
    <property type="project" value="InterPro"/>
</dbReference>
<dbReference type="SUPFAM" id="SSF57959">
    <property type="entry name" value="Leucine zipper domain"/>
    <property type="match status" value="1"/>
</dbReference>
<feature type="region of interest" description="Disordered" evidence="6">
    <location>
        <begin position="271"/>
        <end position="408"/>
    </location>
</feature>
<reference evidence="8 9" key="1">
    <citation type="journal article" date="2024" name="Nat. Commun.">
        <title>Phylogenomics reveals the evolutionary origins of lichenization in chlorophyte algae.</title>
        <authorList>
            <person name="Puginier C."/>
            <person name="Libourel C."/>
            <person name="Otte J."/>
            <person name="Skaloud P."/>
            <person name="Haon M."/>
            <person name="Grisel S."/>
            <person name="Petersen M."/>
            <person name="Berrin J.G."/>
            <person name="Delaux P.M."/>
            <person name="Dal Grande F."/>
            <person name="Keller J."/>
        </authorList>
    </citation>
    <scope>NUCLEOTIDE SEQUENCE [LARGE SCALE GENOMIC DNA]</scope>
    <source>
        <strain evidence="8 9">SAG 2145</strain>
    </source>
</reference>
<dbReference type="SMART" id="SM00338">
    <property type="entry name" value="BRLZ"/>
    <property type="match status" value="1"/>
</dbReference>
<dbReference type="PANTHER" id="PTHR46324:SF26">
    <property type="entry name" value="OS02G0728001 PROTEIN"/>
    <property type="match status" value="1"/>
</dbReference>
<gene>
    <name evidence="8" type="ORF">WJX74_005201</name>
</gene>
<dbReference type="Gene3D" id="1.20.5.170">
    <property type="match status" value="1"/>
</dbReference>
<feature type="compositionally biased region" description="Low complexity" evidence="6">
    <location>
        <begin position="387"/>
        <end position="399"/>
    </location>
</feature>
<dbReference type="InterPro" id="IPR004827">
    <property type="entry name" value="bZIP"/>
</dbReference>
<dbReference type="PROSITE" id="PS50217">
    <property type="entry name" value="BZIP"/>
    <property type="match status" value="1"/>
</dbReference>
<dbReference type="PROSITE" id="PS00036">
    <property type="entry name" value="BZIP_BASIC"/>
    <property type="match status" value="1"/>
</dbReference>